<dbReference type="Pfam" id="PF00040">
    <property type="entry name" value="fn2"/>
    <property type="match status" value="6"/>
</dbReference>
<dbReference type="Gene3D" id="2.10.10.10">
    <property type="entry name" value="Fibronectin, type II, collagen-binding"/>
    <property type="match status" value="6"/>
</dbReference>
<proteinExistence type="inferred from homology"/>
<feature type="disulfide bond" evidence="6">
    <location>
        <begin position="186"/>
        <end position="212"/>
    </location>
</feature>
<keyword evidence="3" id="KW-0964">Secreted</keyword>
<dbReference type="InterPro" id="IPR013806">
    <property type="entry name" value="Kringle-like"/>
</dbReference>
<feature type="domain" description="Fibronectin type-II" evidence="7">
    <location>
        <begin position="354"/>
        <end position="401"/>
    </location>
</feature>
<feature type="disulfide bond" evidence="6">
    <location>
        <begin position="200"/>
        <end position="227"/>
    </location>
</feature>
<dbReference type="InterPro" id="IPR051666">
    <property type="entry name" value="SP_Capacitation_Regulator"/>
</dbReference>
<comment type="similarity">
    <text evidence="2">Belongs to the seminal plasma protein family.</text>
</comment>
<evidence type="ECO:0000256" key="2">
    <source>
        <dbReference type="ARBA" id="ARBA00010011"/>
    </source>
</evidence>
<feature type="domain" description="Fibronectin type-II" evidence="7">
    <location>
        <begin position="181"/>
        <end position="229"/>
    </location>
</feature>
<dbReference type="EMBL" id="JAHFZB010000065">
    <property type="protein sequence ID" value="KAK6466293.1"/>
    <property type="molecule type" value="Genomic_DNA"/>
</dbReference>
<dbReference type="PRINTS" id="PR00013">
    <property type="entry name" value="FNTYPEII"/>
</dbReference>
<sequence length="589" mass="66722">MNSMVLDLVVKTDYVNMPQWFENDEMLKHHSSVSCVFKTDIPTFHLPHHIEPRSVNNYDLSYALVSEKSTPGSDITADGTRCMKGETCSGSCNTEKGVKLCCTTPCLYNENGASFMCSSGFQTIKCSPQYSQVTEMGKPCKPDHECGTYGEDYYWCYIYGKEWERCISPFKPETPTTGGNSNGAPCKFPFIYNGKEYYHCTTDHAESRRLWCATVSNYDQDPKWGYCPLSGIVTVGGNYPGKECVFPFYYEGRHYFRCTTKNNNHIPWCATTSDYPRHKKWGNCPFTGPPTTGGNSNGASCKFPFKYNDKDYYYCTTDNEESKKLWCATVSNYAQDPKWGYCPTSGIFTVGGNDPGRECVFPFSYDKQMYFECTTIKNNRIPWCATTSDYPQDNKWGNCPFTGPPTTGGNSNGAPCKFPFKYNDKDYYYCTTDNEESKKLWCATVSNYAQVPKWGYCPTSGIVTVGGNDPGKECVFPFSYDKQMYFECTTINNNRIPWCATTSDYPEDNKWGNCPFTGPPTTDGNSNGAPCKFPLNTTIRITITALQTMRNQKTLVRYSFKLCSRPKVGILPHIRHFHSSRLMIRTVCL</sequence>
<comment type="subcellular location">
    <subcellularLocation>
        <location evidence="1">Secreted</location>
    </subcellularLocation>
</comment>
<feature type="disulfide bond" evidence="6">
    <location>
        <begin position="416"/>
        <end position="442"/>
    </location>
</feature>
<feature type="domain" description="Fibronectin type-II" evidence="7">
    <location>
        <begin position="296"/>
        <end position="344"/>
    </location>
</feature>
<dbReference type="PROSITE" id="PS00023">
    <property type="entry name" value="FN2_1"/>
    <property type="match status" value="3"/>
</dbReference>
<feature type="domain" description="Fibronectin type-II" evidence="7">
    <location>
        <begin position="469"/>
        <end position="516"/>
    </location>
</feature>
<keyword evidence="4" id="KW-0677">Repeat</keyword>
<evidence type="ECO:0000313" key="8">
    <source>
        <dbReference type="EMBL" id="KAK6466293.1"/>
    </source>
</evidence>
<evidence type="ECO:0000256" key="3">
    <source>
        <dbReference type="ARBA" id="ARBA00022525"/>
    </source>
</evidence>
<keyword evidence="9" id="KW-1185">Reference proteome</keyword>
<dbReference type="InterPro" id="IPR036943">
    <property type="entry name" value="FN_type2_sf"/>
</dbReference>
<dbReference type="PROSITE" id="PS51092">
    <property type="entry name" value="FN2_2"/>
    <property type="match status" value="6"/>
</dbReference>
<evidence type="ECO:0000256" key="1">
    <source>
        <dbReference type="ARBA" id="ARBA00004613"/>
    </source>
</evidence>
<evidence type="ECO:0000313" key="9">
    <source>
        <dbReference type="Proteomes" id="UP001369086"/>
    </source>
</evidence>
<evidence type="ECO:0000259" key="7">
    <source>
        <dbReference type="PROSITE" id="PS51092"/>
    </source>
</evidence>
<accession>A0ABR0Y1K5</accession>
<feature type="domain" description="Fibronectin type-II" evidence="7">
    <location>
        <begin position="411"/>
        <end position="459"/>
    </location>
</feature>
<reference evidence="8 9" key="1">
    <citation type="submission" date="2021-05" db="EMBL/GenBank/DDBJ databases">
        <authorList>
            <person name="Zahm M."/>
            <person name="Klopp C."/>
            <person name="Cabau C."/>
            <person name="Kuhl H."/>
            <person name="Suciu R."/>
            <person name="Ciorpac M."/>
            <person name="Holostenco D."/>
            <person name="Gessner J."/>
            <person name="Wuertz S."/>
            <person name="Hohne C."/>
            <person name="Stock M."/>
            <person name="Gislard M."/>
            <person name="Lluch J."/>
            <person name="Milhes M."/>
            <person name="Lampietro C."/>
            <person name="Lopez Roques C."/>
            <person name="Donnadieu C."/>
            <person name="Du K."/>
            <person name="Schartl M."/>
            <person name="Guiguen Y."/>
        </authorList>
    </citation>
    <scope>NUCLEOTIDE SEQUENCE [LARGE SCALE GENOMIC DNA]</scope>
    <source>
        <strain evidence="8">Hh-F2</strain>
        <tissue evidence="8">Blood</tissue>
    </source>
</reference>
<dbReference type="PANTHER" id="PTHR22918:SF1">
    <property type="entry name" value="FIBRONECTIN TYPE-II DOMAIN-CONTAINING PROTEIN"/>
    <property type="match status" value="1"/>
</dbReference>
<evidence type="ECO:0000256" key="4">
    <source>
        <dbReference type="ARBA" id="ARBA00022737"/>
    </source>
</evidence>
<feature type="disulfide bond" evidence="6">
    <location>
        <begin position="301"/>
        <end position="327"/>
    </location>
</feature>
<dbReference type="SMART" id="SM00059">
    <property type="entry name" value="FN2"/>
    <property type="match status" value="6"/>
</dbReference>
<name>A0ABR0Y1K5_HUSHU</name>
<dbReference type="PANTHER" id="PTHR22918">
    <property type="entry name" value="SEMINAL PLASMA PROTEIN"/>
    <property type="match status" value="1"/>
</dbReference>
<evidence type="ECO:0000256" key="6">
    <source>
        <dbReference type="PROSITE-ProRule" id="PRU00479"/>
    </source>
</evidence>
<keyword evidence="5 6" id="KW-1015">Disulfide bond</keyword>
<feature type="disulfide bond" evidence="6">
    <location>
        <begin position="430"/>
        <end position="457"/>
    </location>
</feature>
<dbReference type="CDD" id="cd00062">
    <property type="entry name" value="FN2"/>
    <property type="match status" value="6"/>
</dbReference>
<comment type="caution">
    <text evidence="8">The sequence shown here is derived from an EMBL/GenBank/DDBJ whole genome shotgun (WGS) entry which is preliminary data.</text>
</comment>
<gene>
    <name evidence="8" type="ORF">HHUSO_G36519</name>
</gene>
<dbReference type="SUPFAM" id="SSF57440">
    <property type="entry name" value="Kringle-like"/>
    <property type="match status" value="6"/>
</dbReference>
<comment type="caution">
    <text evidence="6">Lacks conserved residue(s) required for the propagation of feature annotation.</text>
</comment>
<protein>
    <recommendedName>
        <fullName evidence="7">Fibronectin type-II domain-containing protein</fullName>
    </recommendedName>
</protein>
<feature type="disulfide bond" evidence="6">
    <location>
        <begin position="315"/>
        <end position="342"/>
    </location>
</feature>
<evidence type="ECO:0000256" key="5">
    <source>
        <dbReference type="ARBA" id="ARBA00023157"/>
    </source>
</evidence>
<feature type="domain" description="Fibronectin type-II" evidence="7">
    <location>
        <begin position="239"/>
        <end position="286"/>
    </location>
</feature>
<organism evidence="8 9">
    <name type="scientific">Huso huso</name>
    <name type="common">Beluga</name>
    <name type="synonym">Acipenser huso</name>
    <dbReference type="NCBI Taxonomy" id="61971"/>
    <lineage>
        <taxon>Eukaryota</taxon>
        <taxon>Metazoa</taxon>
        <taxon>Chordata</taxon>
        <taxon>Craniata</taxon>
        <taxon>Vertebrata</taxon>
        <taxon>Euteleostomi</taxon>
        <taxon>Actinopterygii</taxon>
        <taxon>Chondrostei</taxon>
        <taxon>Acipenseriformes</taxon>
        <taxon>Acipenseridae</taxon>
        <taxon>Huso</taxon>
    </lineage>
</organism>
<dbReference type="Proteomes" id="UP001369086">
    <property type="component" value="Unassembled WGS sequence"/>
</dbReference>
<dbReference type="InterPro" id="IPR000562">
    <property type="entry name" value="FN_type2_dom"/>
</dbReference>